<evidence type="ECO:0000256" key="9">
    <source>
        <dbReference type="ARBA" id="ARBA00048540"/>
    </source>
</evidence>
<comment type="similarity">
    <text evidence="10 12">Belongs to the ApbE family.</text>
</comment>
<comment type="catalytic activity">
    <reaction evidence="9 10 12">
        <text>L-threonyl-[protein] + FAD = FMN-L-threonyl-[protein] + AMP + H(+)</text>
        <dbReference type="Rhea" id="RHEA:36847"/>
        <dbReference type="Rhea" id="RHEA-COMP:11060"/>
        <dbReference type="Rhea" id="RHEA-COMP:11061"/>
        <dbReference type="ChEBI" id="CHEBI:15378"/>
        <dbReference type="ChEBI" id="CHEBI:30013"/>
        <dbReference type="ChEBI" id="CHEBI:57692"/>
        <dbReference type="ChEBI" id="CHEBI:74257"/>
        <dbReference type="ChEBI" id="CHEBI:456215"/>
        <dbReference type="EC" id="2.7.1.180"/>
    </reaction>
</comment>
<dbReference type="RefSeq" id="WP_021433245.1">
    <property type="nucleotide sequence ID" value="NZ_AVNC01000015.1"/>
</dbReference>
<reference evidence="13 14" key="1">
    <citation type="submission" date="2013-06" db="EMBL/GenBank/DDBJ databases">
        <authorList>
            <person name="Walk S."/>
            <person name="Aronoff D."/>
            <person name="Young V.Y."/>
            <person name="Marsh J."/>
            <person name="Harrison L."/>
            <person name="Daugherty S.C."/>
            <person name="Shefchek K.A."/>
            <person name="Hine E.E."/>
            <person name="Tallon L.J."/>
            <person name="Sadzewicz L.K."/>
            <person name="Rasko D.A."/>
        </authorList>
    </citation>
    <scope>NUCLEOTIDE SEQUENCE [LARGE SCALE GENOMIC DNA]</scope>
    <source>
        <strain evidence="13 14">ATCC 638</strain>
    </source>
</reference>
<accession>T4VHH5</accession>
<dbReference type="InterPro" id="IPR003374">
    <property type="entry name" value="ApbE-like_sf"/>
</dbReference>
<proteinExistence type="inferred from homology"/>
<feature type="binding site" evidence="11">
    <location>
        <position position="288"/>
    </location>
    <ligand>
        <name>Mg(2+)</name>
        <dbReference type="ChEBI" id="CHEBI:18420"/>
    </ligand>
</feature>
<evidence type="ECO:0000256" key="5">
    <source>
        <dbReference type="ARBA" id="ARBA00022723"/>
    </source>
</evidence>
<dbReference type="GO" id="GO:0016740">
    <property type="term" value="F:transferase activity"/>
    <property type="evidence" value="ECO:0007669"/>
    <property type="project" value="UniProtKB-UniRule"/>
</dbReference>
<evidence type="ECO:0000256" key="8">
    <source>
        <dbReference type="ARBA" id="ARBA00031306"/>
    </source>
</evidence>
<dbReference type="EMBL" id="AVNC01000015">
    <property type="protein sequence ID" value="EQK43154.1"/>
    <property type="molecule type" value="Genomic_DNA"/>
</dbReference>
<feature type="binding site" evidence="11">
    <location>
        <position position="174"/>
    </location>
    <ligand>
        <name>Mg(2+)</name>
        <dbReference type="ChEBI" id="CHEBI:18420"/>
    </ligand>
</feature>
<comment type="subcellular location">
    <subcellularLocation>
        <location evidence="12">Cell inner membrane</location>
        <topology evidence="12">Lipid-anchor</topology>
        <orientation evidence="12">Periplasmic side</orientation>
    </subcellularLocation>
</comment>
<evidence type="ECO:0000313" key="14">
    <source>
        <dbReference type="Proteomes" id="UP000015688"/>
    </source>
</evidence>
<sequence>MKKNFLIITIVFVLMLVGCEKKEYQAYSMDTYAMGSYMNVAIYSDEVVEDGVFDEIESTIHAIDKRMSINSKDIVSEVDKVNGSAGKSFEKVSEDTFYLIKEGKRHTKETDNNLDIAIGSTVKLWNVGFDNASVPSDEDIQKSLEHIDIDSVLLDEKRSSVKLAKEGMMIDLGAIAKGYVADKVKDIIVDNGYEHAVLNIGGNIMCVGEKYDSKPYKIGIRDGNKSSKDYLGTLEIVDKSVVTSGIYERNFIQDGKLYHHILDSKTGYPVENNILGVSIISKKSTQCDALSTAVFSMGLEDGLKYVNDKEGIEAIFVTKDNKIYLSDNIKNNFNLISPEYVISN</sequence>
<evidence type="ECO:0000256" key="7">
    <source>
        <dbReference type="ARBA" id="ARBA00022842"/>
    </source>
</evidence>
<evidence type="ECO:0000256" key="2">
    <source>
        <dbReference type="ARBA" id="ARBA00016337"/>
    </source>
</evidence>
<organism evidence="13 14">
    <name type="scientific">Paraclostridium bifermentans ATCC 638 = DSM 14991</name>
    <dbReference type="NCBI Taxonomy" id="1233171"/>
    <lineage>
        <taxon>Bacteria</taxon>
        <taxon>Bacillati</taxon>
        <taxon>Bacillota</taxon>
        <taxon>Clostridia</taxon>
        <taxon>Peptostreptococcales</taxon>
        <taxon>Peptostreptococcaceae</taxon>
        <taxon>Paraclostridium</taxon>
    </lineage>
</organism>
<dbReference type="GO" id="GO:0005886">
    <property type="term" value="C:plasma membrane"/>
    <property type="evidence" value="ECO:0007669"/>
    <property type="project" value="UniProtKB-SubCell"/>
</dbReference>
<dbReference type="EC" id="2.7.1.180" evidence="1 10"/>
<keyword evidence="7 10" id="KW-0460">Magnesium</keyword>
<dbReference type="GO" id="GO:0046872">
    <property type="term" value="F:metal ion binding"/>
    <property type="evidence" value="ECO:0007669"/>
    <property type="project" value="UniProtKB-UniRule"/>
</dbReference>
<evidence type="ECO:0000256" key="6">
    <source>
        <dbReference type="ARBA" id="ARBA00022827"/>
    </source>
</evidence>
<keyword evidence="12" id="KW-0472">Membrane</keyword>
<comment type="cofactor">
    <cofactor evidence="11">
        <name>Mg(2+)</name>
        <dbReference type="ChEBI" id="CHEBI:18420"/>
    </cofactor>
    <cofactor evidence="11">
        <name>Mn(2+)</name>
        <dbReference type="ChEBI" id="CHEBI:29035"/>
    </cofactor>
    <text evidence="11">Magnesium. Can also use manganese.</text>
</comment>
<dbReference type="PANTHER" id="PTHR30040">
    <property type="entry name" value="THIAMINE BIOSYNTHESIS LIPOPROTEIN APBE"/>
    <property type="match status" value="1"/>
</dbReference>
<keyword evidence="3 10" id="KW-0285">Flavoprotein</keyword>
<dbReference type="PIRSF" id="PIRSF006268">
    <property type="entry name" value="ApbE"/>
    <property type="match status" value="1"/>
</dbReference>
<evidence type="ECO:0000256" key="11">
    <source>
        <dbReference type="PIRSR" id="PIRSR006268-2"/>
    </source>
</evidence>
<evidence type="ECO:0000256" key="4">
    <source>
        <dbReference type="ARBA" id="ARBA00022679"/>
    </source>
</evidence>
<comment type="function">
    <text evidence="12">Flavin transferase that catalyzes the transfer of the FMN moiety of FAD and its covalent binding to the hydroxyl group of a threonine residue in a target flavoprotein.</text>
</comment>
<dbReference type="Proteomes" id="UP000015688">
    <property type="component" value="Unassembled WGS sequence"/>
</dbReference>
<keyword evidence="6 10" id="KW-0274">FAD</keyword>
<dbReference type="Pfam" id="PF02424">
    <property type="entry name" value="ApbE"/>
    <property type="match status" value="1"/>
</dbReference>
<evidence type="ECO:0000256" key="1">
    <source>
        <dbReference type="ARBA" id="ARBA00011955"/>
    </source>
</evidence>
<evidence type="ECO:0000256" key="10">
    <source>
        <dbReference type="PIRNR" id="PIRNR006268"/>
    </source>
</evidence>
<dbReference type="PANTHER" id="PTHR30040:SF2">
    <property type="entry name" value="FAD:PROTEIN FMN TRANSFERASE"/>
    <property type="match status" value="1"/>
</dbReference>
<keyword evidence="12" id="KW-0449">Lipoprotein</keyword>
<gene>
    <name evidence="13" type="ORF">C672_2098</name>
</gene>
<dbReference type="AlphaFoldDB" id="T4VHH5"/>
<dbReference type="PATRIC" id="fig|1233171.3.peg.1986"/>
<dbReference type="InterPro" id="IPR024932">
    <property type="entry name" value="ApbE"/>
</dbReference>
<keyword evidence="12" id="KW-1003">Cell membrane</keyword>
<dbReference type="GeneID" id="67472940"/>
<keyword evidence="12" id="KW-0997">Cell inner membrane</keyword>
<evidence type="ECO:0000313" key="13">
    <source>
        <dbReference type="EMBL" id="EQK43154.1"/>
    </source>
</evidence>
<keyword evidence="4 10" id="KW-0808">Transferase</keyword>
<feature type="binding site" evidence="11">
    <location>
        <position position="292"/>
    </location>
    <ligand>
        <name>Mg(2+)</name>
        <dbReference type="ChEBI" id="CHEBI:18420"/>
    </ligand>
</feature>
<dbReference type="Gene3D" id="3.10.520.10">
    <property type="entry name" value="ApbE-like domains"/>
    <property type="match status" value="1"/>
</dbReference>
<dbReference type="PROSITE" id="PS51257">
    <property type="entry name" value="PROKAR_LIPOPROTEIN"/>
    <property type="match status" value="1"/>
</dbReference>
<evidence type="ECO:0000256" key="3">
    <source>
        <dbReference type="ARBA" id="ARBA00022630"/>
    </source>
</evidence>
<evidence type="ECO:0000256" key="12">
    <source>
        <dbReference type="RuleBase" id="RU363002"/>
    </source>
</evidence>
<dbReference type="SUPFAM" id="SSF143631">
    <property type="entry name" value="ApbE-like"/>
    <property type="match status" value="1"/>
</dbReference>
<keyword evidence="5 10" id="KW-0479">Metal-binding</keyword>
<comment type="caution">
    <text evidence="13">The sequence shown here is derived from an EMBL/GenBank/DDBJ whole genome shotgun (WGS) entry which is preliminary data.</text>
</comment>
<name>T4VHH5_PARBF</name>
<protein>
    <recommendedName>
        <fullName evidence="2 10">FAD:protein FMN transferase</fullName>
        <ecNumber evidence="1 10">2.7.1.180</ecNumber>
    </recommendedName>
    <alternativeName>
        <fullName evidence="8 10">Flavin transferase</fullName>
    </alternativeName>
</protein>